<feature type="compositionally biased region" description="Basic and acidic residues" evidence="2">
    <location>
        <begin position="373"/>
        <end position="388"/>
    </location>
</feature>
<dbReference type="InterPro" id="IPR020012">
    <property type="entry name" value="LysM_FimV"/>
</dbReference>
<dbReference type="EMBL" id="UINC01000310">
    <property type="protein sequence ID" value="SUZ53038.1"/>
    <property type="molecule type" value="Genomic_DNA"/>
</dbReference>
<reference evidence="4" key="1">
    <citation type="submission" date="2018-05" db="EMBL/GenBank/DDBJ databases">
        <authorList>
            <person name="Lanie J.A."/>
            <person name="Ng W.-L."/>
            <person name="Kazmierczak K.M."/>
            <person name="Andrzejewski T.M."/>
            <person name="Davidsen T.M."/>
            <person name="Wayne K.J."/>
            <person name="Tettelin H."/>
            <person name="Glass J.I."/>
            <person name="Rusch D."/>
            <person name="Podicherti R."/>
            <person name="Tsui H.-C.T."/>
            <person name="Winkler M.E."/>
        </authorList>
    </citation>
    <scope>NUCLEOTIDE SEQUENCE</scope>
</reference>
<keyword evidence="3" id="KW-0812">Transmembrane</keyword>
<organism evidence="4">
    <name type="scientific">marine metagenome</name>
    <dbReference type="NCBI Taxonomy" id="408172"/>
    <lineage>
        <taxon>unclassified sequences</taxon>
        <taxon>metagenomes</taxon>
        <taxon>ecological metagenomes</taxon>
    </lineage>
</organism>
<proteinExistence type="predicted"/>
<dbReference type="InterPro" id="IPR038440">
    <property type="entry name" value="FimV_C_sf"/>
</dbReference>
<name>A0A381NGT9_9ZZZZ</name>
<evidence type="ECO:0000256" key="1">
    <source>
        <dbReference type="SAM" id="Coils"/>
    </source>
</evidence>
<feature type="region of interest" description="Disordered" evidence="2">
    <location>
        <begin position="326"/>
        <end position="388"/>
    </location>
</feature>
<keyword evidence="1" id="KW-0175">Coiled coil</keyword>
<feature type="coiled-coil region" evidence="1">
    <location>
        <begin position="179"/>
        <end position="227"/>
    </location>
</feature>
<dbReference type="InterPro" id="IPR020011">
    <property type="entry name" value="FimV_C"/>
</dbReference>
<keyword evidence="3" id="KW-0472">Membrane</keyword>
<dbReference type="Gene3D" id="1.20.58.2200">
    <property type="match status" value="1"/>
</dbReference>
<feature type="transmembrane region" description="Helical" evidence="3">
    <location>
        <begin position="287"/>
        <end position="305"/>
    </location>
</feature>
<evidence type="ECO:0000313" key="4">
    <source>
        <dbReference type="EMBL" id="SUZ53038.1"/>
    </source>
</evidence>
<dbReference type="AlphaFoldDB" id="A0A381NGT9"/>
<dbReference type="NCBIfam" id="TIGR03504">
    <property type="entry name" value="FimV_Cterm"/>
    <property type="match status" value="1"/>
</dbReference>
<dbReference type="NCBIfam" id="TIGR03505">
    <property type="entry name" value="FimV_core"/>
    <property type="match status" value="1"/>
</dbReference>
<keyword evidence="3" id="KW-1133">Transmembrane helix</keyword>
<gene>
    <name evidence="4" type="ORF">METZ01_LOCUS5892</name>
</gene>
<feature type="compositionally biased region" description="Basic and acidic residues" evidence="2">
    <location>
        <begin position="326"/>
        <end position="338"/>
    </location>
</feature>
<evidence type="ECO:0008006" key="5">
    <source>
        <dbReference type="Google" id="ProtNLM"/>
    </source>
</evidence>
<evidence type="ECO:0000256" key="3">
    <source>
        <dbReference type="SAM" id="Phobius"/>
    </source>
</evidence>
<sequence length="467" mass="51384">MLKISVVVFGVMLCDLTTQVDAADQKLSSVEQATAGQQSISDRQQITEKIEILASDTLSGIALRVRPNDSVSIEQVMLAIQAANPNAFIGGNINRMRSDLDLRVPSLREIILVDAQAAINEVARQIQEVSEIEADPLVQAVDATLTQGDQSLGQLNVIAINDELTEASRRIEGSAYEENLELDRQIDQLETQLALRQEEEDRTRRRREELDSRLMELEIQIAAAQEIVRLQDLQLAQVQESIIEAARLAELDIAQSIAAAIEPDTPEPVPGSTSLIEDISRIFTNNALITVFSTLMVILLVALLLRRNKIYDSEDESIDELAEREFHPMGESNHRRTATEGNMKQGAGEQFESESDADTSVKAAVGTGLETGSYDKEGSEGLVGEKEADNLDFLTDNEPELLEEIEEIESLSNLDEAATKLELAYAYQKMGDVDGAREILQEVIKEGSEAQIKEAENSLASLDNAHD</sequence>
<evidence type="ECO:0000256" key="2">
    <source>
        <dbReference type="SAM" id="MobiDB-lite"/>
    </source>
</evidence>
<accession>A0A381NGT9</accession>
<protein>
    <recommendedName>
        <fullName evidence="5">LysM domain-containing protein</fullName>
    </recommendedName>
</protein>